<gene>
    <name evidence="3" type="ORF">AVEN_144581_1</name>
</gene>
<reference evidence="3 4" key="1">
    <citation type="journal article" date="2019" name="Sci. Rep.">
        <title>Orb-weaving spider Araneus ventricosus genome elucidates the spidroin gene catalogue.</title>
        <authorList>
            <person name="Kono N."/>
            <person name="Nakamura H."/>
            <person name="Ohtoshi R."/>
            <person name="Moran D.A.P."/>
            <person name="Shinohara A."/>
            <person name="Yoshida Y."/>
            <person name="Fujiwara M."/>
            <person name="Mori M."/>
            <person name="Tomita M."/>
            <person name="Arakawa K."/>
        </authorList>
    </citation>
    <scope>NUCLEOTIDE SEQUENCE [LARGE SCALE GENOMIC DNA]</scope>
</reference>
<dbReference type="Proteomes" id="UP000499080">
    <property type="component" value="Unassembled WGS sequence"/>
</dbReference>
<keyword evidence="4" id="KW-1185">Reference proteome</keyword>
<feature type="compositionally biased region" description="Low complexity" evidence="2">
    <location>
        <begin position="31"/>
        <end position="41"/>
    </location>
</feature>
<organism evidence="3 4">
    <name type="scientific">Araneus ventricosus</name>
    <name type="common">Orbweaver spider</name>
    <name type="synonym">Epeira ventricosa</name>
    <dbReference type="NCBI Taxonomy" id="182803"/>
    <lineage>
        <taxon>Eukaryota</taxon>
        <taxon>Metazoa</taxon>
        <taxon>Ecdysozoa</taxon>
        <taxon>Arthropoda</taxon>
        <taxon>Chelicerata</taxon>
        <taxon>Arachnida</taxon>
        <taxon>Araneae</taxon>
        <taxon>Araneomorphae</taxon>
        <taxon>Entelegynae</taxon>
        <taxon>Araneoidea</taxon>
        <taxon>Araneidae</taxon>
        <taxon>Araneus</taxon>
    </lineage>
</organism>
<sequence>MDVGAMSGCKRKPERVCNRGKKVSKSRPESAIDSLSITHSSSDSDHTIVEDDMPLASDSQGVQSTEEIDSDGEIPPTQGIPISLQYPPDSILPGDKFASPDFSYDKTGICPWLQRLVNIYLRYKAAPEGVIDDVENFLMHISPAIQEMQTRLRTLEEMNSRLQKLESLASREDKAVQAQPLITPTVNAPLFSVGAQGHVSSPVVVVSEKRTRRKPRRRNRPVGMAPLAVSHAVAPSTSVSSVPCVPARVGVPVVQLPPPPPVPGRGGSRVALKPRPESPTVLVQPLGGSFDSSRALRTLLEDHIRPQQLGIRVLSCSPAAECGVLVTLQTKEMATLLESHINGHSELNGVCRARFPRKPNPRILVYDVPVGPGDRDVQEHSFLEKLRASNSFPDGGLSVLFRRKGRGTAQHWVLSIDPVIYHCLNNTNRLHWGLGSLRFRAFSEPIQCFRCLKFGHTQSRCRAPEELCSRCQGTHSFKICLETQSKCRNCCDFNRNNRNGPRLQVLHTAVSRKCPIFLRACEEMKSRLPSVF</sequence>
<accession>A0A4Y2BY97</accession>
<comment type="caution">
    <text evidence="3">The sequence shown here is derived from an EMBL/GenBank/DDBJ whole genome shotgun (WGS) entry which is preliminary data.</text>
</comment>
<evidence type="ECO:0008006" key="5">
    <source>
        <dbReference type="Google" id="ProtNLM"/>
    </source>
</evidence>
<keyword evidence="1" id="KW-0175">Coiled coil</keyword>
<feature type="region of interest" description="Disordered" evidence="2">
    <location>
        <begin position="1"/>
        <end position="81"/>
    </location>
</feature>
<name>A0A4Y2BY97_ARAVE</name>
<proteinExistence type="predicted"/>
<evidence type="ECO:0000313" key="3">
    <source>
        <dbReference type="EMBL" id="GBL97132.1"/>
    </source>
</evidence>
<dbReference type="AlphaFoldDB" id="A0A4Y2BY97"/>
<evidence type="ECO:0000313" key="4">
    <source>
        <dbReference type="Proteomes" id="UP000499080"/>
    </source>
</evidence>
<protein>
    <recommendedName>
        <fullName evidence="5">CCHC-type domain-containing protein</fullName>
    </recommendedName>
</protein>
<evidence type="ECO:0000256" key="2">
    <source>
        <dbReference type="SAM" id="MobiDB-lite"/>
    </source>
</evidence>
<feature type="compositionally biased region" description="Basic residues" evidence="2">
    <location>
        <begin position="9"/>
        <end position="25"/>
    </location>
</feature>
<feature type="coiled-coil region" evidence="1">
    <location>
        <begin position="145"/>
        <end position="175"/>
    </location>
</feature>
<evidence type="ECO:0000256" key="1">
    <source>
        <dbReference type="SAM" id="Coils"/>
    </source>
</evidence>
<dbReference type="EMBL" id="BGPR01000127">
    <property type="protein sequence ID" value="GBL97132.1"/>
    <property type="molecule type" value="Genomic_DNA"/>
</dbReference>